<gene>
    <name evidence="2" type="ORF">SDRG_13903</name>
</gene>
<protein>
    <submittedName>
        <fullName evidence="2">Uncharacterized protein</fullName>
    </submittedName>
</protein>
<dbReference type="GeneID" id="19954630"/>
<feature type="coiled-coil region" evidence="1">
    <location>
        <begin position="168"/>
        <end position="209"/>
    </location>
</feature>
<keyword evidence="3" id="KW-1185">Reference proteome</keyword>
<sequence length="396" mass="45008">MTDAGSSMTPKQRFRTIGASRGHELTKLKYDIQVETLENELKKQGRALDESREEAQLAARIGKRLLVSKKKAEDDEKMRVYELEKQCEDATMEAKAWETRYADNMRAFAALNAKHVTATRELGMLRDQHSQLFVDHRTLRAECKILQTERDSRAIIETAHGLGLKTENEELRSNNERLRDDIASCRVQINEHQARVELYERHIATLNSSFKSLETKHSLMLPRYRLLCEDHIKLTEFLQAKVAECETSTAKANDLASELAILTDELDLAKSQLGEERTAKQQLLLHINLASSGSQPTEAMSWSAILASEVQTRELRDETNDTAARSSSDYLSELFAYLEQSVKTHTWLRKLPPNVLKVNDEADRAVLDEFRALVAFEARIVQQLIVLLQGTTEGLA</sequence>
<dbReference type="AlphaFoldDB" id="T0Q1D4"/>
<reference evidence="2 3" key="1">
    <citation type="submission" date="2012-04" db="EMBL/GenBank/DDBJ databases">
        <title>The Genome Sequence of Saprolegnia declina VS20.</title>
        <authorList>
            <consortium name="The Broad Institute Genome Sequencing Platform"/>
            <person name="Russ C."/>
            <person name="Nusbaum C."/>
            <person name="Tyler B."/>
            <person name="van West P."/>
            <person name="Dieguez-Uribeondo J."/>
            <person name="de Bruijn I."/>
            <person name="Tripathy S."/>
            <person name="Jiang R."/>
            <person name="Young S.K."/>
            <person name="Zeng Q."/>
            <person name="Gargeya S."/>
            <person name="Fitzgerald M."/>
            <person name="Haas B."/>
            <person name="Abouelleil A."/>
            <person name="Alvarado L."/>
            <person name="Arachchi H.M."/>
            <person name="Berlin A."/>
            <person name="Chapman S.B."/>
            <person name="Goldberg J."/>
            <person name="Griggs A."/>
            <person name="Gujja S."/>
            <person name="Hansen M."/>
            <person name="Howarth C."/>
            <person name="Imamovic A."/>
            <person name="Larimer J."/>
            <person name="McCowen C."/>
            <person name="Montmayeur A."/>
            <person name="Murphy C."/>
            <person name="Neiman D."/>
            <person name="Pearson M."/>
            <person name="Priest M."/>
            <person name="Roberts A."/>
            <person name="Saif S."/>
            <person name="Shea T."/>
            <person name="Sisk P."/>
            <person name="Sykes S."/>
            <person name="Wortman J."/>
            <person name="Nusbaum C."/>
            <person name="Birren B."/>
        </authorList>
    </citation>
    <scope>NUCLEOTIDE SEQUENCE [LARGE SCALE GENOMIC DNA]</scope>
    <source>
        <strain evidence="2 3">VS20</strain>
    </source>
</reference>
<dbReference type="VEuPathDB" id="FungiDB:SDRG_13903"/>
<organism evidence="2 3">
    <name type="scientific">Saprolegnia diclina (strain VS20)</name>
    <dbReference type="NCBI Taxonomy" id="1156394"/>
    <lineage>
        <taxon>Eukaryota</taxon>
        <taxon>Sar</taxon>
        <taxon>Stramenopiles</taxon>
        <taxon>Oomycota</taxon>
        <taxon>Saprolegniomycetes</taxon>
        <taxon>Saprolegniales</taxon>
        <taxon>Saprolegniaceae</taxon>
        <taxon>Saprolegnia</taxon>
    </lineage>
</organism>
<dbReference type="EMBL" id="JH767195">
    <property type="protein sequence ID" value="EQC28356.1"/>
    <property type="molecule type" value="Genomic_DNA"/>
</dbReference>
<proteinExistence type="predicted"/>
<dbReference type="OMA" id="KAWETRY"/>
<accession>T0Q1D4</accession>
<evidence type="ECO:0000313" key="3">
    <source>
        <dbReference type="Proteomes" id="UP000030762"/>
    </source>
</evidence>
<dbReference type="OrthoDB" id="10330773at2759"/>
<dbReference type="RefSeq" id="XP_008618226.1">
    <property type="nucleotide sequence ID" value="XM_008620004.1"/>
</dbReference>
<dbReference type="InParanoid" id="T0Q1D4"/>
<evidence type="ECO:0000256" key="1">
    <source>
        <dbReference type="SAM" id="Coils"/>
    </source>
</evidence>
<keyword evidence="1" id="KW-0175">Coiled coil</keyword>
<evidence type="ECO:0000313" key="2">
    <source>
        <dbReference type="EMBL" id="EQC28356.1"/>
    </source>
</evidence>
<dbReference type="Proteomes" id="UP000030762">
    <property type="component" value="Unassembled WGS sequence"/>
</dbReference>
<name>T0Q1D4_SAPDV</name>